<dbReference type="GO" id="GO:0004386">
    <property type="term" value="F:helicase activity"/>
    <property type="evidence" value="ECO:0007669"/>
    <property type="project" value="UniProtKB-KW"/>
</dbReference>
<dbReference type="AlphaFoldDB" id="A0AAN0T9I9"/>
<dbReference type="InterPro" id="IPR004968">
    <property type="entry name" value="DNA_primase/NTPase_C"/>
</dbReference>
<dbReference type="PANTHER" id="PTHR35372:SF2">
    <property type="entry name" value="SF3 HELICASE DOMAIN-CONTAINING PROTEIN"/>
    <property type="match status" value="1"/>
</dbReference>
<sequence length="732" mass="82848">MPQKLKDKPQFCCWKYEERSGRKTKVPYNPVTGKRAKADKQGTFKDFSSAVAAVSNYDGIGFLVGNDICVIDLDDCFDSSGKLKPVAQIVVEAFSGCYMEHSPSGKGLHIFFKATGFDFDKTKYYINNRKLGVEVYVAGATNRFVTVTGNVFVDGDIPEKSYELQMILDKYMLRPTPVRQLLDTESQSYLSDKSVIEKALKSVNGERFKALWEGDKSGYASASEADLALCGMLAFWCGRDIGQMDRLFRKSGLMRNKWNRPQSGSTYGMITIEKAIANVAEIYKPGGKRSSATEDFGECSLTGFKPESNDRYPWTDIGASRLFADYYKSFARFVPERKMWFCYENGIWIPDVGNLKVMEMCKSLANQLLTYALNIQDEHQRKAYIDYCRKWQSRRYRETVLKDAQSVYPISMAEFDQDLLMLNCANGTLFLTSMDFRPHNSEDRLTKISGSISGDTQYECLFVLYGATTRNGKGTTLCESVLKVLGSYGCTARPETISLKKNNNSSSPSEDIARLAGVRFVNISEPSRGLVLNAAQVKSMTGGDTINARFLHENSFDFSPKFKLYINTNYLPVITDMTLFSSGRVVIIPFERHFDESEQDKNLKREFAKPKNQSAILNWLIEGYQLLKKEGLTLPDSVKTATEAYKRDSDKIALFFEDALEESHNSEVRTSEVYARYQRWCSANGCYSENARNFKQALTAIARVERKRPRSGGGMTTMLIGYKLTEEEFFLI</sequence>
<dbReference type="InterPro" id="IPR014015">
    <property type="entry name" value="Helicase_SF3_DNA-vir"/>
</dbReference>
<dbReference type="Pfam" id="PF03288">
    <property type="entry name" value="Pox_D5"/>
    <property type="match status" value="1"/>
</dbReference>
<dbReference type="GO" id="GO:0005524">
    <property type="term" value="F:ATP binding"/>
    <property type="evidence" value="ECO:0007669"/>
    <property type="project" value="UniProtKB-KW"/>
</dbReference>
<evidence type="ECO:0000313" key="7">
    <source>
        <dbReference type="Proteomes" id="UP000032024"/>
    </source>
</evidence>
<evidence type="ECO:0000256" key="4">
    <source>
        <dbReference type="ARBA" id="ARBA00022840"/>
    </source>
</evidence>
<evidence type="ECO:0000256" key="1">
    <source>
        <dbReference type="ARBA" id="ARBA00022741"/>
    </source>
</evidence>
<keyword evidence="4" id="KW-0067">ATP-binding</keyword>
<dbReference type="RefSeq" id="WP_035182010.1">
    <property type="nucleotide sequence ID" value="NZ_CP010525.1"/>
</dbReference>
<protein>
    <recommendedName>
        <fullName evidence="5">SF3 helicase domain-containing protein</fullName>
    </recommendedName>
</protein>
<dbReference type="InterPro" id="IPR006500">
    <property type="entry name" value="Helicase_put_C_phage/plasmid"/>
</dbReference>
<dbReference type="Pfam" id="PF08706">
    <property type="entry name" value="D5_N"/>
    <property type="match status" value="1"/>
</dbReference>
<keyword evidence="7" id="KW-1185">Reference proteome</keyword>
<dbReference type="SMART" id="SM00885">
    <property type="entry name" value="D5_N"/>
    <property type="match status" value="1"/>
</dbReference>
<dbReference type="InterPro" id="IPR054468">
    <property type="entry name" value="NrSPol-like_HBD"/>
</dbReference>
<gene>
    <name evidence="6" type="ORF">SB48_HM08orf04603</name>
</gene>
<dbReference type="Proteomes" id="UP000032024">
    <property type="component" value="Chromosome"/>
</dbReference>
<dbReference type="PROSITE" id="PS51206">
    <property type="entry name" value="SF3_HELICASE_1"/>
    <property type="match status" value="1"/>
</dbReference>
<keyword evidence="2" id="KW-0378">Hydrolase</keyword>
<evidence type="ECO:0000256" key="2">
    <source>
        <dbReference type="ARBA" id="ARBA00022801"/>
    </source>
</evidence>
<dbReference type="SUPFAM" id="SSF52540">
    <property type="entry name" value="P-loop containing nucleoside triphosphate hydrolases"/>
    <property type="match status" value="1"/>
</dbReference>
<dbReference type="GO" id="GO:0016787">
    <property type="term" value="F:hydrolase activity"/>
    <property type="evidence" value="ECO:0007669"/>
    <property type="project" value="UniProtKB-KW"/>
</dbReference>
<dbReference type="NCBIfam" id="TIGR01613">
    <property type="entry name" value="primase_Cterm"/>
    <property type="match status" value="1"/>
</dbReference>
<organism evidence="6 7">
    <name type="scientific">Heyndrickxia coagulans</name>
    <name type="common">Weizmannia coagulans</name>
    <dbReference type="NCBI Taxonomy" id="1398"/>
    <lineage>
        <taxon>Bacteria</taxon>
        <taxon>Bacillati</taxon>
        <taxon>Bacillota</taxon>
        <taxon>Bacilli</taxon>
        <taxon>Bacillales</taxon>
        <taxon>Bacillaceae</taxon>
        <taxon>Heyndrickxia</taxon>
    </lineage>
</organism>
<reference evidence="7" key="1">
    <citation type="submission" date="2015-01" db="EMBL/GenBank/DDBJ databases">
        <title>Comparative genome analysis of Bacillus coagulans HM-08, Clostridium butyricum HM-68, Bacillus subtilis HM-66 and Bacillus paralicheniformis BL-09.</title>
        <authorList>
            <person name="Zhang H."/>
        </authorList>
    </citation>
    <scope>NUCLEOTIDE SEQUENCE [LARGE SCALE GENOMIC DNA]</scope>
    <source>
        <strain evidence="7">HM-08</strain>
    </source>
</reference>
<proteinExistence type="predicted"/>
<dbReference type="Pfam" id="PF22763">
    <property type="entry name" value="NrS1-1_pol-like_HBD"/>
    <property type="match status" value="1"/>
</dbReference>
<accession>A0AAN0T9I9</accession>
<dbReference type="InterPro" id="IPR051620">
    <property type="entry name" value="ORF904-like_C"/>
</dbReference>
<evidence type="ECO:0000259" key="5">
    <source>
        <dbReference type="PROSITE" id="PS51206"/>
    </source>
</evidence>
<dbReference type="Gene3D" id="3.40.50.300">
    <property type="entry name" value="P-loop containing nucleotide triphosphate hydrolases"/>
    <property type="match status" value="1"/>
</dbReference>
<evidence type="ECO:0000313" key="6">
    <source>
        <dbReference type="EMBL" id="AJO23676.1"/>
    </source>
</evidence>
<dbReference type="InterPro" id="IPR027417">
    <property type="entry name" value="P-loop_NTPase"/>
</dbReference>
<evidence type="ECO:0000256" key="3">
    <source>
        <dbReference type="ARBA" id="ARBA00022806"/>
    </source>
</evidence>
<dbReference type="PANTHER" id="PTHR35372">
    <property type="entry name" value="ATP BINDING PROTEIN-RELATED"/>
    <property type="match status" value="1"/>
</dbReference>
<feature type="domain" description="SF3 helicase" evidence="5">
    <location>
        <begin position="416"/>
        <end position="603"/>
    </location>
</feature>
<keyword evidence="3" id="KW-0347">Helicase</keyword>
<keyword evidence="1" id="KW-0547">Nucleotide-binding</keyword>
<dbReference type="InterPro" id="IPR014818">
    <property type="entry name" value="Phage/plasmid_primase_P4_C"/>
</dbReference>
<dbReference type="EMBL" id="CP010525">
    <property type="protein sequence ID" value="AJO23676.1"/>
    <property type="molecule type" value="Genomic_DNA"/>
</dbReference>
<name>A0AAN0T9I9_HEYCO</name>